<comment type="caution">
    <text evidence="8">The sequence shown here is derived from an EMBL/GenBank/DDBJ whole genome shotgun (WGS) entry which is preliminary data.</text>
</comment>
<dbReference type="InterPro" id="IPR029052">
    <property type="entry name" value="Metallo-depent_PP-like"/>
</dbReference>
<evidence type="ECO:0000256" key="3">
    <source>
        <dbReference type="ARBA" id="ARBA00022722"/>
    </source>
</evidence>
<evidence type="ECO:0000313" key="8">
    <source>
        <dbReference type="EMBL" id="PEN17006.1"/>
    </source>
</evidence>
<name>A0A2A8D7S8_9MICC</name>
<dbReference type="GO" id="GO:0006260">
    <property type="term" value="P:DNA replication"/>
    <property type="evidence" value="ECO:0007669"/>
    <property type="project" value="UniProtKB-KW"/>
</dbReference>
<dbReference type="SUPFAM" id="SSF56300">
    <property type="entry name" value="Metallo-dependent phosphatases"/>
    <property type="match status" value="1"/>
</dbReference>
<accession>A0A2A8D7S8</accession>
<keyword evidence="3 6" id="KW-0540">Nuclease</keyword>
<dbReference type="PANTHER" id="PTHR30337:SF0">
    <property type="entry name" value="NUCLEASE SBCCD SUBUNIT D"/>
    <property type="match status" value="1"/>
</dbReference>
<dbReference type="AlphaFoldDB" id="A0A2A8D7S8"/>
<dbReference type="PANTHER" id="PTHR30337">
    <property type="entry name" value="COMPONENT OF ATP-DEPENDENT DSDNA EXONUCLEASE"/>
    <property type="match status" value="1"/>
</dbReference>
<dbReference type="GO" id="GO:0008408">
    <property type="term" value="F:3'-5' exonuclease activity"/>
    <property type="evidence" value="ECO:0007669"/>
    <property type="project" value="InterPro"/>
</dbReference>
<dbReference type="InterPro" id="IPR004843">
    <property type="entry name" value="Calcineurin-like_PHP"/>
</dbReference>
<evidence type="ECO:0000256" key="5">
    <source>
        <dbReference type="ARBA" id="ARBA00022839"/>
    </source>
</evidence>
<keyword evidence="9" id="KW-1185">Reference proteome</keyword>
<dbReference type="InterPro" id="IPR004593">
    <property type="entry name" value="SbcD"/>
</dbReference>
<reference evidence="8" key="1">
    <citation type="submission" date="2017-10" db="EMBL/GenBank/DDBJ databases">
        <title>Kefir isolates.</title>
        <authorList>
            <person name="Kim Y."/>
            <person name="Blasche S."/>
        </authorList>
    </citation>
    <scope>NUCLEOTIDE SEQUENCE [LARGE SCALE GENOMIC DNA]</scope>
    <source>
        <strain evidence="8">OG2-2</strain>
    </source>
</reference>
<dbReference type="InterPro" id="IPR050535">
    <property type="entry name" value="DNA_Repair-Maintenance_Comp"/>
</dbReference>
<dbReference type="InterPro" id="IPR041796">
    <property type="entry name" value="Mre11_N"/>
</dbReference>
<sequence length="395" mass="44729">MKILHTSDWHLGRTFHRHSLHEWHQQFIDELIDYATAEKIDVLLISGDVYDSAHPSAETTELLGKTLDRLGLAGIQVVLSAGNHDSARRLGYGAGTLARQGIYPVTTLKETFEPVELTRDDIRVRIYAIPYLNPRYYGRQLDIDPTHAAVLGEVCTRIREDNEKRNAGENPADFTIVMAHATVSEHGDFNESVRSSSERNISVGGVDWVPAALFNGFDYTALGHIHRRYPVTDLTRYSGSPLPFSFSEEANKNGAYLLNLTAREGCVKVQIESHEWRTRLPLKTLTGTFDELMESDEFSPYETEYFCRIILRDDKQPVGTLDELRKRYENIASFVFEPLHQQPRANTRPRITETTNPAHVCEEFYATVRANPLEAAETRALEHIVDEVISSGRSA</sequence>
<comment type="similarity">
    <text evidence="1 6">Belongs to the SbcD family.</text>
</comment>
<keyword evidence="5 6" id="KW-0269">Exonuclease</keyword>
<gene>
    <name evidence="6" type="primary">sbcD</name>
    <name evidence="8" type="ORF">CRM92_02990</name>
</gene>
<keyword evidence="6" id="KW-0235">DNA replication</keyword>
<dbReference type="Pfam" id="PF00149">
    <property type="entry name" value="Metallophos"/>
    <property type="match status" value="1"/>
</dbReference>
<keyword evidence="4 6" id="KW-0378">Hydrolase</keyword>
<feature type="domain" description="Calcineurin-like phosphoesterase" evidence="7">
    <location>
        <begin position="1"/>
        <end position="227"/>
    </location>
</feature>
<dbReference type="CDD" id="cd00840">
    <property type="entry name" value="MPP_Mre11_N"/>
    <property type="match status" value="1"/>
</dbReference>
<evidence type="ECO:0000313" key="9">
    <source>
        <dbReference type="Proteomes" id="UP000219947"/>
    </source>
</evidence>
<dbReference type="RefSeq" id="WP_048779032.1">
    <property type="nucleotide sequence ID" value="NZ_JUWU01000034.1"/>
</dbReference>
<dbReference type="NCBIfam" id="TIGR00619">
    <property type="entry name" value="sbcd"/>
    <property type="match status" value="1"/>
</dbReference>
<proteinExistence type="inferred from homology"/>
<comment type="subunit">
    <text evidence="6">Heterodimer of SbcC and SbcD.</text>
</comment>
<protein>
    <recommendedName>
        <fullName evidence="2 6">Nuclease SbcCD subunit D</fullName>
    </recommendedName>
</protein>
<dbReference type="GO" id="GO:0004519">
    <property type="term" value="F:endonuclease activity"/>
    <property type="evidence" value="ECO:0007669"/>
    <property type="project" value="UniProtKB-KW"/>
</dbReference>
<comment type="function">
    <text evidence="6">SbcCD cleaves DNA hairpin structures. These structures can inhibit DNA replication and are intermediates in certain DNA recombination reactions. The complex acts as a 3'-&gt;5' double strand exonuclease that can open hairpins. It also has a 5' single-strand endonuclease activity.</text>
</comment>
<evidence type="ECO:0000256" key="4">
    <source>
        <dbReference type="ARBA" id="ARBA00022801"/>
    </source>
</evidence>
<keyword evidence="6" id="KW-0255">Endonuclease</keyword>
<evidence type="ECO:0000256" key="2">
    <source>
        <dbReference type="ARBA" id="ARBA00013365"/>
    </source>
</evidence>
<dbReference type="Proteomes" id="UP000219947">
    <property type="component" value="Unassembled WGS sequence"/>
</dbReference>
<dbReference type="GO" id="GO:0006310">
    <property type="term" value="P:DNA recombination"/>
    <property type="evidence" value="ECO:0007669"/>
    <property type="project" value="UniProtKB-KW"/>
</dbReference>
<evidence type="ECO:0000256" key="1">
    <source>
        <dbReference type="ARBA" id="ARBA00010555"/>
    </source>
</evidence>
<dbReference type="Gene3D" id="3.60.21.10">
    <property type="match status" value="1"/>
</dbReference>
<organism evidence="8 9">
    <name type="scientific">Rothia dentocariosa</name>
    <dbReference type="NCBI Taxonomy" id="2047"/>
    <lineage>
        <taxon>Bacteria</taxon>
        <taxon>Bacillati</taxon>
        <taxon>Actinomycetota</taxon>
        <taxon>Actinomycetes</taxon>
        <taxon>Micrococcales</taxon>
        <taxon>Micrococcaceae</taxon>
        <taxon>Rothia</taxon>
    </lineage>
</organism>
<evidence type="ECO:0000259" key="7">
    <source>
        <dbReference type="Pfam" id="PF00149"/>
    </source>
</evidence>
<keyword evidence="6" id="KW-0233">DNA recombination</keyword>
<evidence type="ECO:0000256" key="6">
    <source>
        <dbReference type="RuleBase" id="RU363069"/>
    </source>
</evidence>
<dbReference type="EMBL" id="PDEV01000001">
    <property type="protein sequence ID" value="PEN17006.1"/>
    <property type="molecule type" value="Genomic_DNA"/>
</dbReference>